<evidence type="ECO:0000256" key="1">
    <source>
        <dbReference type="SAM" id="SignalP"/>
    </source>
</evidence>
<reference evidence="2" key="1">
    <citation type="submission" date="2015-04" db="UniProtKB">
        <authorList>
            <consortium name="EnsemblPlants"/>
        </authorList>
    </citation>
    <scope>IDENTIFICATION</scope>
</reference>
<dbReference type="EnsemblPlants" id="OPUNC02G34160.1">
    <property type="protein sequence ID" value="OPUNC02G34160.1"/>
    <property type="gene ID" value="OPUNC02G34160"/>
</dbReference>
<reference evidence="2" key="2">
    <citation type="submission" date="2018-05" db="EMBL/GenBank/DDBJ databases">
        <title>OpunRS2 (Oryza punctata Reference Sequence Version 2).</title>
        <authorList>
            <person name="Zhang J."/>
            <person name="Kudrna D."/>
            <person name="Lee S."/>
            <person name="Talag J."/>
            <person name="Welchert J."/>
            <person name="Wing R.A."/>
        </authorList>
    </citation>
    <scope>NUCLEOTIDE SEQUENCE [LARGE SCALE GENOMIC DNA]</scope>
</reference>
<protein>
    <submittedName>
        <fullName evidence="2">Uncharacterized protein</fullName>
    </submittedName>
</protein>
<dbReference type="HOGENOM" id="CLU_160271_0_0_1"/>
<feature type="signal peptide" evidence="1">
    <location>
        <begin position="1"/>
        <end position="22"/>
    </location>
</feature>
<evidence type="ECO:0000313" key="2">
    <source>
        <dbReference type="EnsemblPlants" id="OPUNC02G34160.1"/>
    </source>
</evidence>
<feature type="chain" id="PRO_5002364709" evidence="1">
    <location>
        <begin position="23"/>
        <end position="129"/>
    </location>
</feature>
<proteinExistence type="predicted"/>
<accession>A0A0E0K6S0</accession>
<dbReference type="OMA" id="CVDICMI"/>
<evidence type="ECO:0000313" key="3">
    <source>
        <dbReference type="Proteomes" id="UP000026962"/>
    </source>
</evidence>
<organism evidence="2">
    <name type="scientific">Oryza punctata</name>
    <name type="common">Red rice</name>
    <dbReference type="NCBI Taxonomy" id="4537"/>
    <lineage>
        <taxon>Eukaryota</taxon>
        <taxon>Viridiplantae</taxon>
        <taxon>Streptophyta</taxon>
        <taxon>Embryophyta</taxon>
        <taxon>Tracheophyta</taxon>
        <taxon>Spermatophyta</taxon>
        <taxon>Magnoliopsida</taxon>
        <taxon>Liliopsida</taxon>
        <taxon>Poales</taxon>
        <taxon>Poaceae</taxon>
        <taxon>BOP clade</taxon>
        <taxon>Oryzoideae</taxon>
        <taxon>Oryzeae</taxon>
        <taxon>Oryzinae</taxon>
        <taxon>Oryza</taxon>
    </lineage>
</organism>
<dbReference type="Gramene" id="OPUNC02G34160.1">
    <property type="protein sequence ID" value="OPUNC02G34160.1"/>
    <property type="gene ID" value="OPUNC02G34160"/>
</dbReference>
<name>A0A0E0K6S0_ORYPU</name>
<keyword evidence="1" id="KW-0732">Signal</keyword>
<keyword evidence="3" id="KW-1185">Reference proteome</keyword>
<dbReference type="AlphaFoldDB" id="A0A0E0K6S0"/>
<sequence length="129" mass="13990">MAQNKTIAVALLLATLVAVVAAEGATLEKDFFRPYCAKDCNKKEQKDPIDNKRCVDICMILNKQILGAFEGEKDPTMEKFSTVCNEGCSKEFKEDPATNKRCVDSCIAEAKEINGVLAKGDASGAPARE</sequence>
<dbReference type="Proteomes" id="UP000026962">
    <property type="component" value="Chromosome 2"/>
</dbReference>